<dbReference type="Gene3D" id="3.40.710.10">
    <property type="entry name" value="DD-peptidase/beta-lactamase superfamily"/>
    <property type="match status" value="1"/>
</dbReference>
<keyword evidence="5" id="KW-1185">Reference proteome</keyword>
<keyword evidence="1" id="KW-0175">Coiled coil</keyword>
<dbReference type="Proteomes" id="UP000601435">
    <property type="component" value="Unassembled WGS sequence"/>
</dbReference>
<dbReference type="PANTHER" id="PTHR43283">
    <property type="entry name" value="BETA-LACTAMASE-RELATED"/>
    <property type="match status" value="1"/>
</dbReference>
<dbReference type="SUPFAM" id="SSF56601">
    <property type="entry name" value="beta-lactamase/transpeptidase-like"/>
    <property type="match status" value="1"/>
</dbReference>
<evidence type="ECO:0000256" key="2">
    <source>
        <dbReference type="SAM" id="MobiDB-lite"/>
    </source>
</evidence>
<reference evidence="4" key="1">
    <citation type="submission" date="2021-02" db="EMBL/GenBank/DDBJ databases">
        <authorList>
            <person name="Dougan E. K."/>
            <person name="Rhodes N."/>
            <person name="Thang M."/>
            <person name="Chan C."/>
        </authorList>
    </citation>
    <scope>NUCLEOTIDE SEQUENCE</scope>
</reference>
<dbReference type="Pfam" id="PF00144">
    <property type="entry name" value="Beta-lactamase"/>
    <property type="match status" value="1"/>
</dbReference>
<dbReference type="InterPro" id="IPR012338">
    <property type="entry name" value="Beta-lactam/transpept-like"/>
</dbReference>
<feature type="coiled-coil region" evidence="1">
    <location>
        <begin position="205"/>
        <end position="685"/>
    </location>
</feature>
<feature type="domain" description="Beta-lactamase-related" evidence="3">
    <location>
        <begin position="692"/>
        <end position="944"/>
    </location>
</feature>
<dbReference type="EMBL" id="CAJNJA010049309">
    <property type="protein sequence ID" value="CAE7836585.1"/>
    <property type="molecule type" value="Genomic_DNA"/>
</dbReference>
<feature type="region of interest" description="Disordered" evidence="2">
    <location>
        <begin position="1"/>
        <end position="62"/>
    </location>
</feature>
<dbReference type="AlphaFoldDB" id="A0A812ZNX1"/>
<organism evidence="4 5">
    <name type="scientific">Symbiodinium necroappetens</name>
    <dbReference type="NCBI Taxonomy" id="1628268"/>
    <lineage>
        <taxon>Eukaryota</taxon>
        <taxon>Sar</taxon>
        <taxon>Alveolata</taxon>
        <taxon>Dinophyceae</taxon>
        <taxon>Suessiales</taxon>
        <taxon>Symbiodiniaceae</taxon>
        <taxon>Symbiodinium</taxon>
    </lineage>
</organism>
<evidence type="ECO:0000313" key="5">
    <source>
        <dbReference type="Proteomes" id="UP000601435"/>
    </source>
</evidence>
<evidence type="ECO:0000313" key="4">
    <source>
        <dbReference type="EMBL" id="CAE7836585.1"/>
    </source>
</evidence>
<dbReference type="PANTHER" id="PTHR43283:SF3">
    <property type="entry name" value="BETA-LACTAMASE FAMILY PROTEIN (AFU_ORTHOLOGUE AFUA_5G07500)"/>
    <property type="match status" value="1"/>
</dbReference>
<feature type="compositionally biased region" description="Basic and acidic residues" evidence="2">
    <location>
        <begin position="1"/>
        <end position="15"/>
    </location>
</feature>
<dbReference type="InterPro" id="IPR001466">
    <property type="entry name" value="Beta-lactam-related"/>
</dbReference>
<dbReference type="OrthoDB" id="428260at2759"/>
<feature type="compositionally biased region" description="Basic and acidic residues" evidence="2">
    <location>
        <begin position="39"/>
        <end position="51"/>
    </location>
</feature>
<dbReference type="InterPro" id="IPR050789">
    <property type="entry name" value="Diverse_Enzym_Activities"/>
</dbReference>
<feature type="coiled-coil region" evidence="1">
    <location>
        <begin position="142"/>
        <end position="173"/>
    </location>
</feature>
<name>A0A812ZNX1_9DINO</name>
<comment type="caution">
    <text evidence="4">The sequence shown here is derived from an EMBL/GenBank/DDBJ whole genome shotgun (WGS) entry which is preliminary data.</text>
</comment>
<gene>
    <name evidence="4" type="ORF">SNEC2469_LOCUS25179</name>
</gene>
<evidence type="ECO:0000256" key="1">
    <source>
        <dbReference type="SAM" id="Coils"/>
    </source>
</evidence>
<proteinExistence type="predicted"/>
<sequence length="965" mass="110209">MLQPDVDRGHAERAVEPVTGQRNLDEMRRLLQQRQASLPREREARESREPVELPPATAPELQEQFIRLTQEKRELKDYAERVTRELRRYQQNSKRPLPEAGPEDDIPLPPWVTNMQMMSPLLFAYEERISELEAVIERSVSIAEQAQLLAQENDQLRAELQERTEQLRNLQLLGYRGGEAPGEAGLVDDQHEELQELYRLSVEQNEALAQQNQLLKLQLERMQQTLAAGRQQAQEVYAKASENTNALAEEVQRGEALAHQRAVAEQRLEEVTAELVDQVSRRDALEAEMESLRHELEVQTQTNEINQKSFQERCALALDEEERLKADLARTQKREGEYRRQALEARNGLDERAEELHLTRKELEATKQEAQQLLQTADTMDRQLVDIRQAHEDKVAQLKDREARLMELQIEKDRLRSTEEASRKQAERLEARLKEELSALKREKEQELQALKSSQQKTLEDLRKKLRNSEQTCSEATAKAERLEKQQEWQASALERQSACYKDEHERLQSDYQNSQEARRKLEQQLAEATQQLAKLRGSLDASTKDAKENLARAAADQASLQSQLQAVEERLSQVQQELQLTSSRALSAEEGLSKAQLELQEARLKANNEVEQAKRQAEADYRRLTRQMKALQSRAQDEEQRASQLLRAQEALRLQWQSELGMEREELESQVERLRRENAAIRGRVKHGFQTLIYSMSKCVVAAAVLQLAEEGHLTLDDELSKHIPAFENPKVLAERSDGMPDFGRLVPSRRPITIRHLLTHTSGISCGLAPVLDGPRIRSARERAWANIYTPLVDRVDRNEFKRLADWVQELANVPLVSHPGQHYGYGYSYDVLGHLIELKSGKQLETYLRDHILGPLGMSDTGFSLTRASKARRLSVLYRYTKSSRWGGTGTNFRLVRVDPPKRGMKSRWLGRCCLPSAGGGLSSLEGGLLSTLDDYAKFLLAVIHGGQHPISGVTGSAEMPD</sequence>
<accession>A0A812ZNX1</accession>
<evidence type="ECO:0000259" key="3">
    <source>
        <dbReference type="Pfam" id="PF00144"/>
    </source>
</evidence>
<protein>
    <recommendedName>
        <fullName evidence="3">Beta-lactamase-related domain-containing protein</fullName>
    </recommendedName>
</protein>